<dbReference type="EMBL" id="ML002395">
    <property type="protein sequence ID" value="RKP38193.1"/>
    <property type="molecule type" value="Genomic_DNA"/>
</dbReference>
<feature type="chain" id="PRO_5020470663" evidence="1">
    <location>
        <begin position="25"/>
        <end position="321"/>
    </location>
</feature>
<organism evidence="2 3">
    <name type="scientific">Dimargaris cristalligena</name>
    <dbReference type="NCBI Taxonomy" id="215637"/>
    <lineage>
        <taxon>Eukaryota</taxon>
        <taxon>Fungi</taxon>
        <taxon>Fungi incertae sedis</taxon>
        <taxon>Zoopagomycota</taxon>
        <taxon>Kickxellomycotina</taxon>
        <taxon>Dimargaritomycetes</taxon>
        <taxon>Dimargaritales</taxon>
        <taxon>Dimargaritaceae</taxon>
        <taxon>Dimargaris</taxon>
    </lineage>
</organism>
<protein>
    <submittedName>
        <fullName evidence="2">Uncharacterized protein</fullName>
    </submittedName>
</protein>
<keyword evidence="3" id="KW-1185">Reference proteome</keyword>
<reference evidence="3" key="1">
    <citation type="journal article" date="2018" name="Nat. Microbiol.">
        <title>Leveraging single-cell genomics to expand the fungal tree of life.</title>
        <authorList>
            <person name="Ahrendt S.R."/>
            <person name="Quandt C.A."/>
            <person name="Ciobanu D."/>
            <person name="Clum A."/>
            <person name="Salamov A."/>
            <person name="Andreopoulos B."/>
            <person name="Cheng J.F."/>
            <person name="Woyke T."/>
            <person name="Pelin A."/>
            <person name="Henrissat B."/>
            <person name="Reynolds N.K."/>
            <person name="Benny G.L."/>
            <person name="Smith M.E."/>
            <person name="James T.Y."/>
            <person name="Grigoriev I.V."/>
        </authorList>
    </citation>
    <scope>NUCLEOTIDE SEQUENCE [LARGE SCALE GENOMIC DNA]</scope>
    <source>
        <strain evidence="3">RSA 468</strain>
    </source>
</reference>
<evidence type="ECO:0000313" key="2">
    <source>
        <dbReference type="EMBL" id="RKP38193.1"/>
    </source>
</evidence>
<feature type="signal peptide" evidence="1">
    <location>
        <begin position="1"/>
        <end position="24"/>
    </location>
</feature>
<sequence length="321" mass="35257">MTHLPTCLTTHAIVWLLATGPSYSQPTVELDIGTMAYVPPHATLGERSLPGIDYSGELEQQVGTGTSYTSYGVEHPGFLPPMNDFLKGAGLGSADVSPNSPPDKLLDRQLASLAIQRLNIGHQPYCLPSKQETAFTEANGSSLYYQVGASLRDGKVRFGHEWFGRKALKQYNLGRHDTVRVRSMEKAQFSVSDSMKFCDVLSEQTYSVIQENMADLMTTPNGEMQLSQLSVNAPHSTSYTGTVSKESSIDGYQCDRMVNAGNNRNDIVTFDSLDFDASLADLADPSQLKTIIEGTEQELRSYLEKLNNRERTKSGKISKAI</sequence>
<keyword evidence="1" id="KW-0732">Signal</keyword>
<proteinExistence type="predicted"/>
<evidence type="ECO:0000256" key="1">
    <source>
        <dbReference type="SAM" id="SignalP"/>
    </source>
</evidence>
<name>A0A4P9ZX30_9FUNG</name>
<accession>A0A4P9ZX30</accession>
<gene>
    <name evidence="2" type="ORF">BJ085DRAFT_31982</name>
</gene>
<dbReference type="Proteomes" id="UP000268162">
    <property type="component" value="Unassembled WGS sequence"/>
</dbReference>
<dbReference type="AlphaFoldDB" id="A0A4P9ZX30"/>
<evidence type="ECO:0000313" key="3">
    <source>
        <dbReference type="Proteomes" id="UP000268162"/>
    </source>
</evidence>